<evidence type="ECO:0000313" key="5">
    <source>
        <dbReference type="Proteomes" id="UP000199403"/>
    </source>
</evidence>
<accession>A0A1H6VJI2</accession>
<evidence type="ECO:0000313" key="4">
    <source>
        <dbReference type="EMBL" id="SEJ04733.1"/>
    </source>
</evidence>
<comment type="similarity">
    <text evidence="1">Belongs to the glycosyl hydrolase 16 family.</text>
</comment>
<dbReference type="PANTHER" id="PTHR10963">
    <property type="entry name" value="GLYCOSYL HYDROLASE-RELATED"/>
    <property type="match status" value="1"/>
</dbReference>
<dbReference type="STRING" id="1416801.SAMN05192553_102117"/>
<dbReference type="SUPFAM" id="SSF49899">
    <property type="entry name" value="Concanavalin A-like lectins/glucanases"/>
    <property type="match status" value="1"/>
</dbReference>
<evidence type="ECO:0000256" key="2">
    <source>
        <dbReference type="SAM" id="SignalP"/>
    </source>
</evidence>
<name>A0A1H6VJI2_9BACT</name>
<dbReference type="PROSITE" id="PS51762">
    <property type="entry name" value="GH16_2"/>
    <property type="match status" value="1"/>
</dbReference>
<keyword evidence="2" id="KW-0732">Signal</keyword>
<dbReference type="CDD" id="cd08023">
    <property type="entry name" value="GH16_laminarinase_like"/>
    <property type="match status" value="1"/>
</dbReference>
<dbReference type="AlphaFoldDB" id="A0A1H6VJI2"/>
<keyword evidence="5" id="KW-1185">Reference proteome</keyword>
<organism evidence="4 5">
    <name type="scientific">Cyclobacterium xiamenense</name>
    <dbReference type="NCBI Taxonomy" id="1297121"/>
    <lineage>
        <taxon>Bacteria</taxon>
        <taxon>Pseudomonadati</taxon>
        <taxon>Bacteroidota</taxon>
        <taxon>Cytophagia</taxon>
        <taxon>Cytophagales</taxon>
        <taxon>Cyclobacteriaceae</taxon>
        <taxon>Cyclobacterium</taxon>
    </lineage>
</organism>
<dbReference type="RefSeq" id="WP_317041127.1">
    <property type="nucleotide sequence ID" value="NZ_FNZH01000002.1"/>
</dbReference>
<dbReference type="GO" id="GO:0005975">
    <property type="term" value="P:carbohydrate metabolic process"/>
    <property type="evidence" value="ECO:0007669"/>
    <property type="project" value="InterPro"/>
</dbReference>
<feature type="signal peptide" evidence="2">
    <location>
        <begin position="1"/>
        <end position="23"/>
    </location>
</feature>
<dbReference type="Proteomes" id="UP000199403">
    <property type="component" value="Unassembled WGS sequence"/>
</dbReference>
<proteinExistence type="inferred from homology"/>
<gene>
    <name evidence="4" type="ORF">SAMN05192553_102117</name>
</gene>
<evidence type="ECO:0000256" key="1">
    <source>
        <dbReference type="ARBA" id="ARBA00006865"/>
    </source>
</evidence>
<dbReference type="EMBL" id="FNZH01000002">
    <property type="protein sequence ID" value="SEJ04733.1"/>
    <property type="molecule type" value="Genomic_DNA"/>
</dbReference>
<dbReference type="InterPro" id="IPR050546">
    <property type="entry name" value="Glycosyl_Hydrlase_16"/>
</dbReference>
<protein>
    <submittedName>
        <fullName evidence="4">Beta-glucanase, GH16 family</fullName>
    </submittedName>
</protein>
<evidence type="ECO:0000259" key="3">
    <source>
        <dbReference type="PROSITE" id="PS51762"/>
    </source>
</evidence>
<dbReference type="GO" id="GO:0004553">
    <property type="term" value="F:hydrolase activity, hydrolyzing O-glycosyl compounds"/>
    <property type="evidence" value="ECO:0007669"/>
    <property type="project" value="InterPro"/>
</dbReference>
<dbReference type="Pfam" id="PF00722">
    <property type="entry name" value="Glyco_hydro_16"/>
    <property type="match status" value="1"/>
</dbReference>
<dbReference type="Gene3D" id="2.60.120.200">
    <property type="match status" value="1"/>
</dbReference>
<dbReference type="InterPro" id="IPR000757">
    <property type="entry name" value="Beta-glucanase-like"/>
</dbReference>
<reference evidence="5" key="1">
    <citation type="submission" date="2016-10" db="EMBL/GenBank/DDBJ databases">
        <authorList>
            <person name="Varghese N."/>
            <person name="Submissions S."/>
        </authorList>
    </citation>
    <scope>NUCLEOTIDE SEQUENCE [LARGE SCALE GENOMIC DNA]</scope>
    <source>
        <strain evidence="5">IBRC-M 10761</strain>
    </source>
</reference>
<sequence>MMLIVMTKLVHIPSLLLMLFAFCNCDQEEVDARVVLPENLEVSLDKRANGQVRIGFTAEKANFFRVSFGTDGEMPELVSGNETTFRYTEPGVFTIRVQAHATETDFISEEASVTISEADLGLGIPSSGFTSPESYEGYSLSWRDEFEGTTLSNDWVAETGDGCPNLCGWGNNELQFYRRENARVNEGYLVITAKEESIGGRNYTSTRLKTQGRQQFQFGRIDIRAALPKGQGIWPAFWMLGESITTTPWPACGEIDIMEMIGGAADGRDNTVHGTLHWDTNGTYSTAGGKTSLAEGAILNDNFHVFSIIWTEESITWLLDNEAYHEIPITGNAMDEFREPFFLLINLAVGGNWPGSPDASTNFPQQLVVDYVRVFEKD</sequence>
<feature type="domain" description="GH16" evidence="3">
    <location>
        <begin position="133"/>
        <end position="378"/>
    </location>
</feature>
<dbReference type="PANTHER" id="PTHR10963:SF55">
    <property type="entry name" value="GLYCOSIDE HYDROLASE FAMILY 16 PROTEIN"/>
    <property type="match status" value="1"/>
</dbReference>
<feature type="chain" id="PRO_5011679866" evidence="2">
    <location>
        <begin position="24"/>
        <end position="378"/>
    </location>
</feature>
<dbReference type="InterPro" id="IPR013320">
    <property type="entry name" value="ConA-like_dom_sf"/>
</dbReference>